<dbReference type="GO" id="GO:0033499">
    <property type="term" value="P:galactose catabolic process via UDP-galactose, Leloir pathway"/>
    <property type="evidence" value="ECO:0007669"/>
    <property type="project" value="TreeGrafter"/>
</dbReference>
<proteinExistence type="predicted"/>
<reference evidence="1 2" key="1">
    <citation type="submission" date="2020-01" db="EMBL/GenBank/DDBJ databases">
        <title>Pseudarthrobacter psychrotolerans sp. nov., isolated from antarctic soil.</title>
        <authorList>
            <person name="Shin Y."/>
            <person name="Park W."/>
        </authorList>
    </citation>
    <scope>NUCLEOTIDE SEQUENCE [LARGE SCALE GENOMIC DNA]</scope>
    <source>
        <strain evidence="1 2">YJ56</strain>
    </source>
</reference>
<sequence length="320" mass="35031">MPDLDKLPMGECFELESSIDGRSQYARVTEIAASLRRLEVDGIALIQDYPSDARPPFCAGWVLVPWPNRVADGRWNYAGVTQQLDITEPGGNNALHGLLAYTPYRTTARTRSSVTLAADVVPQHGYPFELETSVHYQLVEDGLVATHILKNVGTRDAPVAVGAHPFLRLGTVPTEDLKLFIAADTHIEMDHRLIPTGATTSVGETPNDFRSGRTVGTVALDDAWADVHRGLDGRSAHYLEAPDGSQVRLHMDDAFGYIQAFTTQRFPADNGMVTAVAVEPMTAPPDAFNNGQGLRWLAPGEIWQLTWSINYRRPSSGTNP</sequence>
<dbReference type="InterPro" id="IPR011013">
    <property type="entry name" value="Gal_mutarotase_sf_dom"/>
</dbReference>
<dbReference type="InterPro" id="IPR014718">
    <property type="entry name" value="GH-type_carb-bd"/>
</dbReference>
<dbReference type="GO" id="GO:0006006">
    <property type="term" value="P:glucose metabolic process"/>
    <property type="evidence" value="ECO:0007669"/>
    <property type="project" value="TreeGrafter"/>
</dbReference>
<dbReference type="AlphaFoldDB" id="A0A6P1NJU1"/>
<dbReference type="Proteomes" id="UP000464186">
    <property type="component" value="Chromosome"/>
</dbReference>
<dbReference type="PANTHER" id="PTHR10091:SF0">
    <property type="entry name" value="GALACTOSE MUTAROTASE"/>
    <property type="match status" value="1"/>
</dbReference>
<dbReference type="CDD" id="cd09022">
    <property type="entry name" value="Aldose_epim_Ec_YihR"/>
    <property type="match status" value="1"/>
</dbReference>
<evidence type="ECO:0000313" key="1">
    <source>
        <dbReference type="EMBL" id="QHK20626.1"/>
    </source>
</evidence>
<protein>
    <submittedName>
        <fullName evidence="1">Aldose epimerase</fullName>
    </submittedName>
</protein>
<dbReference type="SUPFAM" id="SSF74650">
    <property type="entry name" value="Galactose mutarotase-like"/>
    <property type="match status" value="1"/>
</dbReference>
<organism evidence="1 2">
    <name type="scientific">Pseudarthrobacter psychrotolerans</name>
    <dbReference type="NCBI Taxonomy" id="2697569"/>
    <lineage>
        <taxon>Bacteria</taxon>
        <taxon>Bacillati</taxon>
        <taxon>Actinomycetota</taxon>
        <taxon>Actinomycetes</taxon>
        <taxon>Micrococcales</taxon>
        <taxon>Micrococcaceae</taxon>
        <taxon>Pseudarthrobacter</taxon>
    </lineage>
</organism>
<dbReference type="EMBL" id="CP047898">
    <property type="protein sequence ID" value="QHK20626.1"/>
    <property type="molecule type" value="Genomic_DNA"/>
</dbReference>
<dbReference type="InterPro" id="IPR037480">
    <property type="entry name" value="YihR-like"/>
</dbReference>
<dbReference type="GO" id="GO:0030246">
    <property type="term" value="F:carbohydrate binding"/>
    <property type="evidence" value="ECO:0007669"/>
    <property type="project" value="InterPro"/>
</dbReference>
<accession>A0A6P1NJU1</accession>
<keyword evidence="2" id="KW-1185">Reference proteome</keyword>
<dbReference type="InterPro" id="IPR008183">
    <property type="entry name" value="Aldose_1/G6P_1-epimerase"/>
</dbReference>
<dbReference type="KEGG" id="psey:GU243_13790"/>
<dbReference type="PANTHER" id="PTHR10091">
    <property type="entry name" value="ALDOSE-1-EPIMERASE"/>
    <property type="match status" value="1"/>
</dbReference>
<dbReference type="Gene3D" id="2.70.98.10">
    <property type="match status" value="1"/>
</dbReference>
<evidence type="ECO:0000313" key="2">
    <source>
        <dbReference type="Proteomes" id="UP000464186"/>
    </source>
</evidence>
<dbReference type="GO" id="GO:0004034">
    <property type="term" value="F:aldose 1-epimerase activity"/>
    <property type="evidence" value="ECO:0007669"/>
    <property type="project" value="TreeGrafter"/>
</dbReference>
<gene>
    <name evidence="1" type="ORF">GU243_13790</name>
</gene>
<dbReference type="Pfam" id="PF01263">
    <property type="entry name" value="Aldose_epim"/>
    <property type="match status" value="1"/>
</dbReference>
<name>A0A6P1NJU1_9MICC</name>